<dbReference type="PROSITE" id="PS50109">
    <property type="entry name" value="HIS_KIN"/>
    <property type="match status" value="1"/>
</dbReference>
<dbReference type="PANTHER" id="PTHR24421">
    <property type="entry name" value="NITRATE/NITRITE SENSOR PROTEIN NARX-RELATED"/>
    <property type="match status" value="1"/>
</dbReference>
<dbReference type="Gene3D" id="2.60.120.260">
    <property type="entry name" value="Galactose-binding domain-like"/>
    <property type="match status" value="1"/>
</dbReference>
<dbReference type="InterPro" id="IPR050482">
    <property type="entry name" value="Sensor_HK_TwoCompSys"/>
</dbReference>
<evidence type="ECO:0000256" key="7">
    <source>
        <dbReference type="ARBA" id="ARBA00022840"/>
    </source>
</evidence>
<dbReference type="GO" id="GO:0000155">
    <property type="term" value="F:phosphorelay sensor kinase activity"/>
    <property type="evidence" value="ECO:0007669"/>
    <property type="project" value="InterPro"/>
</dbReference>
<dbReference type="PROSITE" id="PS51257">
    <property type="entry name" value="PROKAR_LIPOPROTEIN"/>
    <property type="match status" value="1"/>
</dbReference>
<dbReference type="SUPFAM" id="SSF49785">
    <property type="entry name" value="Galactose-binding domain-like"/>
    <property type="match status" value="1"/>
</dbReference>
<keyword evidence="5" id="KW-0547">Nucleotide-binding</keyword>
<dbReference type="Gene3D" id="1.20.5.1930">
    <property type="match status" value="1"/>
</dbReference>
<dbReference type="Gene3D" id="3.30.565.10">
    <property type="entry name" value="Histidine kinase-like ATPase, C-terminal domain"/>
    <property type="match status" value="1"/>
</dbReference>
<evidence type="ECO:0000313" key="11">
    <source>
        <dbReference type="Proteomes" id="UP000217696"/>
    </source>
</evidence>
<sequence length="652" mass="74914">MRQTYTFFSILFILILLSLSLAGCLPSTASHHPAVKQGVLDLRDWNLEQKGTVNLNGEWQFYWRQLRDTPASIPSHFITVPYVWNGYEWNGQKLPGEGYATFIATIRLNPAEKDKLLAFYVPDVYTAYRLLLNGKQISENGVVGTSKQTMKPYYMPRLVYFRPETDTLVLTMQISNFVHKNGGMWNEMLIGDAQTLADWKEHSIIVQALLIASLFILGVYHLTIYAIRRKDLSSFYFGLFSFMLSIRATMQENMFLFQLFPNFNWELSKKIEYIILFLGIAVLCLLIQSLYPQEIKKRVVQIIRIICSFFACIAIVTPASIYTRVASIHYIVMLITIVYLMYVLILAVIRKRPFSYINCFVAIFFMITVALDILYYNQIIPYGNFTTFGLLIFTSVQSINLSITFARGFSQVEQMTEELKELNETLELRVQERTQSLEHSLREVARARAEMSIMEERSRIAGDIHDIVGHTLTTTVIQIEAGKRLISKDLPRALEKLELSQELVRNGLNEIRRAIRIDQEDEEQFVFPGVLYHLVAETEKHTGVKIDTVIEPLPSLTLPQKKFIYHTLKEGLTNGIRHGQSNHFIFTMERRGTMLHLMLKDNGMGASEIQYGFGLTTMQNRAQKLDGQLTVFSEHGKGCRLSVHLPIVQTSK</sequence>
<comment type="catalytic activity">
    <reaction evidence="1">
        <text>ATP + protein L-histidine = ADP + protein N-phospho-L-histidine.</text>
        <dbReference type="EC" id="2.7.13.3"/>
    </reaction>
</comment>
<keyword evidence="7" id="KW-0067">ATP-binding</keyword>
<evidence type="ECO:0000313" key="10">
    <source>
        <dbReference type="EMBL" id="BAU26256.1"/>
    </source>
</evidence>
<dbReference type="InterPro" id="IPR036890">
    <property type="entry name" value="HATPase_C_sf"/>
</dbReference>
<dbReference type="InterPro" id="IPR005467">
    <property type="entry name" value="His_kinase_dom"/>
</dbReference>
<dbReference type="GO" id="GO:0046983">
    <property type="term" value="F:protein dimerization activity"/>
    <property type="evidence" value="ECO:0007669"/>
    <property type="project" value="InterPro"/>
</dbReference>
<evidence type="ECO:0000259" key="9">
    <source>
        <dbReference type="PROSITE" id="PS50109"/>
    </source>
</evidence>
<evidence type="ECO:0000256" key="4">
    <source>
        <dbReference type="ARBA" id="ARBA00022679"/>
    </source>
</evidence>
<evidence type="ECO:0000256" key="5">
    <source>
        <dbReference type="ARBA" id="ARBA00022741"/>
    </source>
</evidence>
<keyword evidence="11" id="KW-1185">Reference proteome</keyword>
<dbReference type="RefSeq" id="WP_096463318.1">
    <property type="nucleotide sequence ID" value="NZ_AP017312.1"/>
</dbReference>
<dbReference type="KEGG" id="asoc:CB4_00366"/>
<reference evidence="10 11" key="1">
    <citation type="submission" date="2015-12" db="EMBL/GenBank/DDBJ databases">
        <title>Genome sequence of Aneurinibacillus soli.</title>
        <authorList>
            <person name="Lee J.S."/>
            <person name="Lee K.C."/>
            <person name="Kim K.K."/>
            <person name="Lee B.W."/>
        </authorList>
    </citation>
    <scope>NUCLEOTIDE SEQUENCE [LARGE SCALE GENOMIC DNA]</scope>
    <source>
        <strain evidence="10 11">CB4</strain>
    </source>
</reference>
<evidence type="ECO:0000256" key="1">
    <source>
        <dbReference type="ARBA" id="ARBA00000085"/>
    </source>
</evidence>
<dbReference type="PANTHER" id="PTHR24421:SF10">
    <property type="entry name" value="NITRATE_NITRITE SENSOR PROTEIN NARQ"/>
    <property type="match status" value="1"/>
</dbReference>
<dbReference type="SUPFAM" id="SSF55874">
    <property type="entry name" value="ATPase domain of HSP90 chaperone/DNA topoisomerase II/histidine kinase"/>
    <property type="match status" value="1"/>
</dbReference>
<protein>
    <recommendedName>
        <fullName evidence="2">histidine kinase</fullName>
        <ecNumber evidence="2">2.7.13.3</ecNumber>
    </recommendedName>
</protein>
<dbReference type="GO" id="GO:0005524">
    <property type="term" value="F:ATP binding"/>
    <property type="evidence" value="ECO:0007669"/>
    <property type="project" value="UniProtKB-KW"/>
</dbReference>
<evidence type="ECO:0000256" key="8">
    <source>
        <dbReference type="ARBA" id="ARBA00023012"/>
    </source>
</evidence>
<dbReference type="InterPro" id="IPR008979">
    <property type="entry name" value="Galactose-bd-like_sf"/>
</dbReference>
<dbReference type="GO" id="GO:0016020">
    <property type="term" value="C:membrane"/>
    <property type="evidence" value="ECO:0007669"/>
    <property type="project" value="InterPro"/>
</dbReference>
<dbReference type="InterPro" id="IPR011623">
    <property type="entry name" value="7TMR_DISM_rcpt_extracell_dom1"/>
</dbReference>
<dbReference type="Pfam" id="PF07730">
    <property type="entry name" value="HisKA_3"/>
    <property type="match status" value="1"/>
</dbReference>
<keyword evidence="6" id="KW-0418">Kinase</keyword>
<dbReference type="AlphaFoldDB" id="A0A0U5AWC5"/>
<name>A0A0U5AWC5_9BACL</name>
<dbReference type="Proteomes" id="UP000217696">
    <property type="component" value="Chromosome"/>
</dbReference>
<keyword evidence="4 10" id="KW-0808">Transferase</keyword>
<gene>
    <name evidence="10" type="primary">narX</name>
    <name evidence="10" type="ORF">CB4_00366</name>
</gene>
<dbReference type="CDD" id="cd16917">
    <property type="entry name" value="HATPase_UhpB-NarQ-NarX-like"/>
    <property type="match status" value="1"/>
</dbReference>
<keyword evidence="8" id="KW-0902">Two-component regulatory system</keyword>
<dbReference type="EMBL" id="AP017312">
    <property type="protein sequence ID" value="BAU26256.1"/>
    <property type="molecule type" value="Genomic_DNA"/>
</dbReference>
<keyword evidence="3" id="KW-0597">Phosphoprotein</keyword>
<dbReference type="Pfam" id="PF02518">
    <property type="entry name" value="HATPase_c"/>
    <property type="match status" value="1"/>
</dbReference>
<dbReference type="InterPro" id="IPR003594">
    <property type="entry name" value="HATPase_dom"/>
</dbReference>
<dbReference type="Pfam" id="PF07695">
    <property type="entry name" value="7TMR-DISM_7TM"/>
    <property type="match status" value="1"/>
</dbReference>
<evidence type="ECO:0000256" key="3">
    <source>
        <dbReference type="ARBA" id="ARBA00022553"/>
    </source>
</evidence>
<dbReference type="EC" id="2.7.13.3" evidence="2"/>
<organism evidence="10 11">
    <name type="scientific">Aneurinibacillus soli</name>
    <dbReference type="NCBI Taxonomy" id="1500254"/>
    <lineage>
        <taxon>Bacteria</taxon>
        <taxon>Bacillati</taxon>
        <taxon>Bacillota</taxon>
        <taxon>Bacilli</taxon>
        <taxon>Bacillales</taxon>
        <taxon>Paenibacillaceae</taxon>
        <taxon>Aneurinibacillus group</taxon>
        <taxon>Aneurinibacillus</taxon>
    </lineage>
</organism>
<dbReference type="InterPro" id="IPR011712">
    <property type="entry name" value="Sig_transdc_His_kin_sub3_dim/P"/>
</dbReference>
<feature type="domain" description="Histidine kinase" evidence="9">
    <location>
        <begin position="467"/>
        <end position="649"/>
    </location>
</feature>
<dbReference type="OrthoDB" id="9781904at2"/>
<accession>A0A0U5AWC5</accession>
<evidence type="ECO:0000256" key="6">
    <source>
        <dbReference type="ARBA" id="ARBA00022777"/>
    </source>
</evidence>
<evidence type="ECO:0000256" key="2">
    <source>
        <dbReference type="ARBA" id="ARBA00012438"/>
    </source>
</evidence>
<proteinExistence type="predicted"/>